<feature type="transmembrane region" description="Helical" evidence="1">
    <location>
        <begin position="310"/>
        <end position="330"/>
    </location>
</feature>
<dbReference type="Proteomes" id="UP000326354">
    <property type="component" value="Chromosome"/>
</dbReference>
<evidence type="ECO:0008006" key="4">
    <source>
        <dbReference type="Google" id="ProtNLM"/>
    </source>
</evidence>
<dbReference type="AlphaFoldDB" id="A0A5S9F2V9"/>
<dbReference type="Gene3D" id="1.25.10.10">
    <property type="entry name" value="Leucine-rich Repeat Variant"/>
    <property type="match status" value="1"/>
</dbReference>
<keyword evidence="3" id="KW-1185">Reference proteome</keyword>
<dbReference type="InterPro" id="IPR011989">
    <property type="entry name" value="ARM-like"/>
</dbReference>
<name>A0A5S9F2V9_UABAM</name>
<keyword evidence="1" id="KW-0472">Membrane</keyword>
<dbReference type="SUPFAM" id="SSF48371">
    <property type="entry name" value="ARM repeat"/>
    <property type="match status" value="1"/>
</dbReference>
<reference evidence="2 3" key="1">
    <citation type="submission" date="2019-08" db="EMBL/GenBank/DDBJ databases">
        <title>Complete genome sequence of Candidatus Uab amorphum.</title>
        <authorList>
            <person name="Shiratori T."/>
            <person name="Suzuki S."/>
            <person name="Kakizawa Y."/>
            <person name="Ishida K."/>
        </authorList>
    </citation>
    <scope>NUCLEOTIDE SEQUENCE [LARGE SCALE GENOMIC DNA]</scope>
    <source>
        <strain evidence="2 3">SRT547</strain>
    </source>
</reference>
<sequence>MKYFLGVNVFIFLLTLCNINAQQKAFVYIKSTPELRQQIQEQLADTLAENYTISQNKKLFSLLSKNSFLQKESSKEVRQSIFAKGVAFILLVKCEQIPNGYRFYSRMIQKDRDVVLRITPRTSQQLFTQFNNYLRETTTIKNTPPVVAPESSSKTWTTKIIHHTVIGLTCLAISSIFIYSIFLLFSKGKIIFTLCVLQLLLFQVLFVQIYYWLGQHHFEHGASDPYWYQWILFMVFHVFRAIDIIDFLEEFNIGIYFLKHRTILCGSTIVIMRLMIDAFVIALTVKFLETRMQKIYSSIDAFKRRWKNQLLPVSLMMAIVFLGIYSYCAVSEKWFVIDALLLWPVDNFLRVIDIGDCFQTFDWTLHFVFDSTLHSSMEVVFRFATGVLIAKWVDRLTTTYFRGMGLTLDEILDNLEHKDLNVVKIMLKKLRKIGPEVKEKAVPRFLKIVTIYQLDFKIHKTLRKEYIFFDEDVPVAAQNNLDFTLVKTLQAIDKNGEELCKYFAASDTRESASKLLSTLGPQCIPYVMRFLENTNPNIREEALNCLNNMTSPAGKWCHTLEYLNELPIVLRMLHSFDIEIKIVAIEIIKNSKITSSIAGNAIPIIRKMHKEEESREMKKLCQEVIDIYKGICFDDNGNYICY</sequence>
<dbReference type="EMBL" id="AP019860">
    <property type="protein sequence ID" value="BBM84097.1"/>
    <property type="molecule type" value="Genomic_DNA"/>
</dbReference>
<keyword evidence="1" id="KW-0812">Transmembrane</keyword>
<feature type="transmembrane region" description="Helical" evidence="1">
    <location>
        <begin position="225"/>
        <end position="242"/>
    </location>
</feature>
<dbReference type="KEGG" id="uam:UABAM_02453"/>
<dbReference type="RefSeq" id="WP_151968272.1">
    <property type="nucleotide sequence ID" value="NZ_AP019860.1"/>
</dbReference>
<dbReference type="InterPro" id="IPR016024">
    <property type="entry name" value="ARM-type_fold"/>
</dbReference>
<feature type="transmembrane region" description="Helical" evidence="1">
    <location>
        <begin position="263"/>
        <end position="285"/>
    </location>
</feature>
<evidence type="ECO:0000256" key="1">
    <source>
        <dbReference type="SAM" id="Phobius"/>
    </source>
</evidence>
<evidence type="ECO:0000313" key="3">
    <source>
        <dbReference type="Proteomes" id="UP000326354"/>
    </source>
</evidence>
<organism evidence="2 3">
    <name type="scientific">Uabimicrobium amorphum</name>
    <dbReference type="NCBI Taxonomy" id="2596890"/>
    <lineage>
        <taxon>Bacteria</taxon>
        <taxon>Pseudomonadati</taxon>
        <taxon>Planctomycetota</taxon>
        <taxon>Candidatus Uabimicrobiia</taxon>
        <taxon>Candidatus Uabimicrobiales</taxon>
        <taxon>Candidatus Uabimicrobiaceae</taxon>
        <taxon>Candidatus Uabimicrobium</taxon>
    </lineage>
</organism>
<feature type="transmembrane region" description="Helical" evidence="1">
    <location>
        <begin position="160"/>
        <end position="184"/>
    </location>
</feature>
<accession>A0A5S9F2V9</accession>
<feature type="transmembrane region" description="Helical" evidence="1">
    <location>
        <begin position="191"/>
        <end position="213"/>
    </location>
</feature>
<keyword evidence="1" id="KW-1133">Transmembrane helix</keyword>
<gene>
    <name evidence="2" type="ORF">UABAM_02453</name>
</gene>
<protein>
    <recommendedName>
        <fullName evidence="4">HEAT repeat domain-containing protein</fullName>
    </recommendedName>
</protein>
<proteinExistence type="predicted"/>
<evidence type="ECO:0000313" key="2">
    <source>
        <dbReference type="EMBL" id="BBM84097.1"/>
    </source>
</evidence>